<evidence type="ECO:0000256" key="4">
    <source>
        <dbReference type="ARBA" id="ARBA00023024"/>
    </source>
</evidence>
<dbReference type="InterPro" id="IPR050542">
    <property type="entry name" value="Glycosyl_Hydrlase18_Chitinase"/>
</dbReference>
<name>A0AAV9UVB4_9PEZI</name>
<organism evidence="12 13">
    <name type="scientific">Orbilia blumenaviensis</name>
    <dbReference type="NCBI Taxonomy" id="1796055"/>
    <lineage>
        <taxon>Eukaryota</taxon>
        <taxon>Fungi</taxon>
        <taxon>Dikarya</taxon>
        <taxon>Ascomycota</taxon>
        <taxon>Pezizomycotina</taxon>
        <taxon>Orbiliomycetes</taxon>
        <taxon>Orbiliales</taxon>
        <taxon>Orbiliaceae</taxon>
        <taxon>Orbilia</taxon>
    </lineage>
</organism>
<comment type="caution">
    <text evidence="12">The sequence shown here is derived from an EMBL/GenBank/DDBJ whole genome shotgun (WGS) entry which is preliminary data.</text>
</comment>
<comment type="similarity">
    <text evidence="9">Belongs to the glycosyl hydrolase 18 family.</text>
</comment>
<evidence type="ECO:0000256" key="5">
    <source>
        <dbReference type="ARBA" id="ARBA00023277"/>
    </source>
</evidence>
<feature type="chain" id="PRO_5043844137" description="chitinase" evidence="10">
    <location>
        <begin position="19"/>
        <end position="401"/>
    </location>
</feature>
<keyword evidence="4" id="KW-0146">Chitin degradation</keyword>
<evidence type="ECO:0000256" key="1">
    <source>
        <dbReference type="ARBA" id="ARBA00000822"/>
    </source>
</evidence>
<dbReference type="Proteomes" id="UP001373714">
    <property type="component" value="Unassembled WGS sequence"/>
</dbReference>
<dbReference type="PROSITE" id="PS01095">
    <property type="entry name" value="GH18_1"/>
    <property type="match status" value="1"/>
</dbReference>
<keyword evidence="3 8" id="KW-0378">Hydrolase</keyword>
<dbReference type="GO" id="GO:0008843">
    <property type="term" value="F:endochitinase activity"/>
    <property type="evidence" value="ECO:0007669"/>
    <property type="project" value="UniProtKB-EC"/>
</dbReference>
<keyword evidence="7" id="KW-0624">Polysaccharide degradation</keyword>
<dbReference type="SUPFAM" id="SSF51445">
    <property type="entry name" value="(Trans)glycosidases"/>
    <property type="match status" value="1"/>
</dbReference>
<dbReference type="InterPro" id="IPR017853">
    <property type="entry name" value="GH"/>
</dbReference>
<evidence type="ECO:0000313" key="13">
    <source>
        <dbReference type="Proteomes" id="UP001373714"/>
    </source>
</evidence>
<dbReference type="PROSITE" id="PS51910">
    <property type="entry name" value="GH18_2"/>
    <property type="match status" value="1"/>
</dbReference>
<protein>
    <recommendedName>
        <fullName evidence="2">chitinase</fullName>
        <ecNumber evidence="2">3.2.1.14</ecNumber>
    </recommendedName>
</protein>
<evidence type="ECO:0000256" key="3">
    <source>
        <dbReference type="ARBA" id="ARBA00022801"/>
    </source>
</evidence>
<accession>A0AAV9UVB4</accession>
<keyword evidence="6 8" id="KW-0326">Glycosidase</keyword>
<feature type="signal peptide" evidence="10">
    <location>
        <begin position="1"/>
        <end position="18"/>
    </location>
</feature>
<comment type="catalytic activity">
    <reaction evidence="1">
        <text>Random endo-hydrolysis of N-acetyl-beta-D-glucosaminide (1-&gt;4)-beta-linkages in chitin and chitodextrins.</text>
        <dbReference type="EC" id="3.2.1.14"/>
    </reaction>
</comment>
<reference evidence="12 13" key="1">
    <citation type="submission" date="2019-10" db="EMBL/GenBank/DDBJ databases">
        <authorList>
            <person name="Palmer J.M."/>
        </authorList>
    </citation>
    <scope>NUCLEOTIDE SEQUENCE [LARGE SCALE GENOMIC DNA]</scope>
    <source>
        <strain evidence="12 13">TWF730</strain>
    </source>
</reference>
<evidence type="ECO:0000313" key="12">
    <source>
        <dbReference type="EMBL" id="KAK6349039.1"/>
    </source>
</evidence>
<dbReference type="Pfam" id="PF00704">
    <property type="entry name" value="Glyco_hydro_18"/>
    <property type="match status" value="1"/>
</dbReference>
<feature type="domain" description="GH18" evidence="11">
    <location>
        <begin position="32"/>
        <end position="346"/>
    </location>
</feature>
<dbReference type="GO" id="GO:0005576">
    <property type="term" value="C:extracellular region"/>
    <property type="evidence" value="ECO:0007669"/>
    <property type="project" value="TreeGrafter"/>
</dbReference>
<evidence type="ECO:0000256" key="7">
    <source>
        <dbReference type="ARBA" id="ARBA00023326"/>
    </source>
</evidence>
<dbReference type="InterPro" id="IPR001579">
    <property type="entry name" value="Glyco_hydro_18_chit_AS"/>
</dbReference>
<dbReference type="InterPro" id="IPR001223">
    <property type="entry name" value="Glyco_hydro18_cat"/>
</dbReference>
<evidence type="ECO:0000256" key="10">
    <source>
        <dbReference type="SAM" id="SignalP"/>
    </source>
</evidence>
<evidence type="ECO:0000256" key="6">
    <source>
        <dbReference type="ARBA" id="ARBA00023295"/>
    </source>
</evidence>
<keyword evidence="5" id="KW-0119">Carbohydrate metabolism</keyword>
<dbReference type="PANTHER" id="PTHR45708:SF49">
    <property type="entry name" value="ENDOCHITINASE"/>
    <property type="match status" value="1"/>
</dbReference>
<dbReference type="Gene3D" id="3.20.20.80">
    <property type="entry name" value="Glycosidases"/>
    <property type="match status" value="1"/>
</dbReference>
<dbReference type="EC" id="3.2.1.14" evidence="2"/>
<sequence length="401" mass="43888">MLLKYIAPLAVLATSAVAQTNYTGGYNAAFKNMTAVYWGQNAAYEVNKDGNLQSDLLTTCSDPNVDVVVVGFVTKFKGKAGLPVLNLSNQCGNLFDYAENPKNKTDILTCPDIGEMITECQALGKKIILSLGGSTYKDAAWNSVAAARDTGNTLWAMFGPPGANPYKYRPFGNATVDGFDLDFEYAANSPYTDTFAAHMKAKYALDKKRQYLLTAAPQCPSPDAALDVALSKVPFDAIFVQFYNNQCQTSTWAKAKSQMKNTSFNFQLWENWARTVSANKNIKIFIGMLAGGIPGTTGYVSKNIAQQIVADSFRFKSFAGVMFWDASVLNINKSILPAVRDVLTGKVVIAKRDMEEREIKIPVGGASTLAAEDYVEVKVPAEAVRKFKRRHIHHRRGGLSN</sequence>
<evidence type="ECO:0000256" key="2">
    <source>
        <dbReference type="ARBA" id="ARBA00012729"/>
    </source>
</evidence>
<dbReference type="PANTHER" id="PTHR45708">
    <property type="entry name" value="ENDOCHITINASE"/>
    <property type="match status" value="1"/>
</dbReference>
<dbReference type="GO" id="GO:0000272">
    <property type="term" value="P:polysaccharide catabolic process"/>
    <property type="evidence" value="ECO:0007669"/>
    <property type="project" value="UniProtKB-KW"/>
</dbReference>
<evidence type="ECO:0000256" key="9">
    <source>
        <dbReference type="RuleBase" id="RU004453"/>
    </source>
</evidence>
<gene>
    <name evidence="12" type="ORF">TWF730_009799</name>
</gene>
<dbReference type="GO" id="GO:0006032">
    <property type="term" value="P:chitin catabolic process"/>
    <property type="evidence" value="ECO:0007669"/>
    <property type="project" value="UniProtKB-KW"/>
</dbReference>
<dbReference type="AlphaFoldDB" id="A0AAV9UVB4"/>
<evidence type="ECO:0000259" key="11">
    <source>
        <dbReference type="PROSITE" id="PS51910"/>
    </source>
</evidence>
<proteinExistence type="inferred from homology"/>
<keyword evidence="13" id="KW-1185">Reference proteome</keyword>
<evidence type="ECO:0000256" key="8">
    <source>
        <dbReference type="RuleBase" id="RU000489"/>
    </source>
</evidence>
<dbReference type="EMBL" id="JAVHNS010000007">
    <property type="protein sequence ID" value="KAK6349039.1"/>
    <property type="molecule type" value="Genomic_DNA"/>
</dbReference>
<keyword evidence="10" id="KW-0732">Signal</keyword>